<evidence type="ECO:0000313" key="2">
    <source>
        <dbReference type="EMBL" id="TFB24417.1"/>
    </source>
</evidence>
<gene>
    <name evidence="2" type="ORF">E3U55_02665</name>
</gene>
<dbReference type="InterPro" id="IPR013486">
    <property type="entry name" value="SpoIID/LytB"/>
</dbReference>
<dbReference type="OrthoDB" id="9794671at2"/>
<dbReference type="NCBIfam" id="TIGR02669">
    <property type="entry name" value="SpoIID_LytB"/>
    <property type="match status" value="1"/>
</dbReference>
<protein>
    <submittedName>
        <fullName evidence="2">SpoIID/LytB domain-containing protein</fullName>
    </submittedName>
</protein>
<comment type="caution">
    <text evidence="2">The sequence shown here is derived from an EMBL/GenBank/DDBJ whole genome shotgun (WGS) entry which is preliminary data.</text>
</comment>
<dbReference type="AlphaFoldDB" id="A0A4Y8IRS0"/>
<accession>A0A4Y8IRS0</accession>
<dbReference type="EMBL" id="SOPW01000002">
    <property type="protein sequence ID" value="TFB24417.1"/>
    <property type="molecule type" value="Genomic_DNA"/>
</dbReference>
<keyword evidence="3" id="KW-1185">Reference proteome</keyword>
<dbReference type="GO" id="GO:0030435">
    <property type="term" value="P:sporulation resulting in formation of a cellular spore"/>
    <property type="evidence" value="ECO:0007669"/>
    <property type="project" value="InterPro"/>
</dbReference>
<sequence length="523" mass="57796">MMVLKSLFKSLTLLLIVSALIGVGFFTSTAEEQSPDIRIGVVPTAEQLTIGSEGEFTVKNKETGEVLFTGADDSVLVELNSTGTIKTNFRLQVAWTTSEPYVNDWLTKAEAEGYPTYVEEYNGGWRLFIGEFAPDASWSTRVNFKNEVVEKGLAASDAFWKVITINEGKSAVKLTYNNESVTVENPVVLKSDSNIVSINEKRYRGLAEVGFNSAGTLAGINELPIEEYLKGVVPRELPPVPYDELEAQKSQAVAARTYTFANLGKRSSDGYDLLPTTYDQVYGGYDAEHPVSTQAVEETRGVVATHEGDLITAVYHSTSGGFTANNEDVWNSDAEDYLRGVPDSQRGKALEHVPNLSVFKNSANPTSLRAAKNGDFESDWSKYHRWNFEWSSEEISQVLSGYYNTDVGEVYEINVLERSDSGRVMEIEYVTENGTFYEYKDRVRWSLPYIDASGGESILLSTLFYIEPVENKDGSVGFKAYGGGWGHGVGLSQTGAVGMAEKGSTFDDILKHYYQGIELETLY</sequence>
<dbReference type="Pfam" id="PF08486">
    <property type="entry name" value="SpoIID"/>
    <property type="match status" value="1"/>
</dbReference>
<organism evidence="2 3">
    <name type="scientific">Filobacillus milosensis</name>
    <dbReference type="NCBI Taxonomy" id="94137"/>
    <lineage>
        <taxon>Bacteria</taxon>
        <taxon>Bacillati</taxon>
        <taxon>Bacillota</taxon>
        <taxon>Bacilli</taxon>
        <taxon>Bacillales</taxon>
        <taxon>Bacillaceae</taxon>
        <taxon>Filobacillus</taxon>
    </lineage>
</organism>
<evidence type="ECO:0000313" key="3">
    <source>
        <dbReference type="Proteomes" id="UP000297975"/>
    </source>
</evidence>
<dbReference type="Proteomes" id="UP000297975">
    <property type="component" value="Unassembled WGS sequence"/>
</dbReference>
<name>A0A4Y8IRS0_9BACI</name>
<evidence type="ECO:0000259" key="1">
    <source>
        <dbReference type="Pfam" id="PF08486"/>
    </source>
</evidence>
<proteinExistence type="predicted"/>
<reference evidence="2 3" key="1">
    <citation type="submission" date="2019-03" db="EMBL/GenBank/DDBJ databases">
        <authorList>
            <person name="He R.-H."/>
        </authorList>
    </citation>
    <scope>NUCLEOTIDE SEQUENCE [LARGE SCALE GENOMIC DNA]</scope>
    <source>
        <strain evidence="3">SH 714</strain>
    </source>
</reference>
<feature type="domain" description="Sporulation stage II protein D amidase enhancer LytB N-terminal" evidence="1">
    <location>
        <begin position="215"/>
        <end position="306"/>
    </location>
</feature>
<dbReference type="InterPro" id="IPR013693">
    <property type="entry name" value="SpoIID/LytB_N"/>
</dbReference>